<evidence type="ECO:0008006" key="3">
    <source>
        <dbReference type="Google" id="ProtNLM"/>
    </source>
</evidence>
<gene>
    <name evidence="1" type="ORF">HNR10_004022</name>
</gene>
<evidence type="ECO:0000313" key="1">
    <source>
        <dbReference type="EMBL" id="NYJ36141.1"/>
    </source>
</evidence>
<name>A0A7Z0ER02_9ACTN</name>
<reference evidence="1 2" key="1">
    <citation type="submission" date="2020-07" db="EMBL/GenBank/DDBJ databases">
        <title>Sequencing the genomes of 1000 actinobacteria strains.</title>
        <authorList>
            <person name="Klenk H.-P."/>
        </authorList>
    </citation>
    <scope>NUCLEOTIDE SEQUENCE [LARGE SCALE GENOMIC DNA]</scope>
    <source>
        <strain evidence="1 2">DSM 44442</strain>
    </source>
</reference>
<sequence>MRNPSLDRLDGLIGSWTLTLSDAWFLEPAGTEVAGRATFEWLADAFVVVTCELGGHPGFELVIGYSDARREYTALHHDERGVSRRFAMTFDAAGWTMSREDPDFHQRFLSEVGEDAIKGRWEASDDQGRTWRKDFDLTFLRDTTRP</sequence>
<keyword evidence="2" id="KW-1185">Reference proteome</keyword>
<evidence type="ECO:0000313" key="2">
    <source>
        <dbReference type="Proteomes" id="UP000572051"/>
    </source>
</evidence>
<dbReference type="RefSeq" id="WP_179825849.1">
    <property type="nucleotide sequence ID" value="NZ_JACCFS010000001.1"/>
</dbReference>
<comment type="caution">
    <text evidence="1">The sequence shown here is derived from an EMBL/GenBank/DDBJ whole genome shotgun (WGS) entry which is preliminary data.</text>
</comment>
<organism evidence="1 2">
    <name type="scientific">Nocardiopsis aegyptia</name>
    <dbReference type="NCBI Taxonomy" id="220378"/>
    <lineage>
        <taxon>Bacteria</taxon>
        <taxon>Bacillati</taxon>
        <taxon>Actinomycetota</taxon>
        <taxon>Actinomycetes</taxon>
        <taxon>Streptosporangiales</taxon>
        <taxon>Nocardiopsidaceae</taxon>
        <taxon>Nocardiopsis</taxon>
    </lineage>
</organism>
<accession>A0A7Z0ER02</accession>
<dbReference type="EMBL" id="JACCFS010000001">
    <property type="protein sequence ID" value="NYJ36141.1"/>
    <property type="molecule type" value="Genomic_DNA"/>
</dbReference>
<dbReference type="Proteomes" id="UP000572051">
    <property type="component" value="Unassembled WGS sequence"/>
</dbReference>
<protein>
    <recommendedName>
        <fullName evidence="3">DUF1579 domain-containing protein</fullName>
    </recommendedName>
</protein>
<proteinExistence type="predicted"/>
<dbReference type="AlphaFoldDB" id="A0A7Z0ER02"/>